<reference evidence="2" key="1">
    <citation type="submission" date="2022-03" db="EMBL/GenBank/DDBJ databases">
        <authorList>
            <person name="Tunstrom K."/>
        </authorList>
    </citation>
    <scope>NUCLEOTIDE SEQUENCE</scope>
</reference>
<dbReference type="AlphaFoldDB" id="A0AAU9U7E0"/>
<name>A0AAU9U7E0_EUPED</name>
<feature type="compositionally biased region" description="Acidic residues" evidence="1">
    <location>
        <begin position="54"/>
        <end position="69"/>
    </location>
</feature>
<gene>
    <name evidence="2" type="ORF">EEDITHA_LOCUS10707</name>
</gene>
<dbReference type="Proteomes" id="UP001153954">
    <property type="component" value="Unassembled WGS sequence"/>
</dbReference>
<organism evidence="2 3">
    <name type="scientific">Euphydryas editha</name>
    <name type="common">Edith's checkerspot</name>
    <dbReference type="NCBI Taxonomy" id="104508"/>
    <lineage>
        <taxon>Eukaryota</taxon>
        <taxon>Metazoa</taxon>
        <taxon>Ecdysozoa</taxon>
        <taxon>Arthropoda</taxon>
        <taxon>Hexapoda</taxon>
        <taxon>Insecta</taxon>
        <taxon>Pterygota</taxon>
        <taxon>Neoptera</taxon>
        <taxon>Endopterygota</taxon>
        <taxon>Lepidoptera</taxon>
        <taxon>Glossata</taxon>
        <taxon>Ditrysia</taxon>
        <taxon>Papilionoidea</taxon>
        <taxon>Nymphalidae</taxon>
        <taxon>Nymphalinae</taxon>
        <taxon>Euphydryas</taxon>
    </lineage>
</organism>
<evidence type="ECO:0000256" key="1">
    <source>
        <dbReference type="SAM" id="MobiDB-lite"/>
    </source>
</evidence>
<sequence>MSQFDYHDFDNHGSRIAIVDDYSKVPLKQCQDLPPIPPPSKEKKEDVEKKEKSVEEEDKSQEETQPNEE</sequence>
<evidence type="ECO:0000313" key="3">
    <source>
        <dbReference type="Proteomes" id="UP001153954"/>
    </source>
</evidence>
<keyword evidence="3" id="KW-1185">Reference proteome</keyword>
<proteinExistence type="predicted"/>
<evidence type="ECO:0000313" key="2">
    <source>
        <dbReference type="EMBL" id="CAH2095230.1"/>
    </source>
</evidence>
<accession>A0AAU9U7E0</accession>
<feature type="compositionally biased region" description="Basic and acidic residues" evidence="1">
    <location>
        <begin position="40"/>
        <end position="53"/>
    </location>
</feature>
<protein>
    <submittedName>
        <fullName evidence="2">Uncharacterized protein</fullName>
    </submittedName>
</protein>
<comment type="caution">
    <text evidence="2">The sequence shown here is derived from an EMBL/GenBank/DDBJ whole genome shotgun (WGS) entry which is preliminary data.</text>
</comment>
<dbReference type="EMBL" id="CAKOGL010000015">
    <property type="protein sequence ID" value="CAH2095230.1"/>
    <property type="molecule type" value="Genomic_DNA"/>
</dbReference>
<feature type="region of interest" description="Disordered" evidence="1">
    <location>
        <begin position="28"/>
        <end position="69"/>
    </location>
</feature>